<gene>
    <name evidence="1" type="ORF">HPB47_017461</name>
</gene>
<comment type="caution">
    <text evidence="1">The sequence shown here is derived from an EMBL/GenBank/DDBJ whole genome shotgun (WGS) entry which is preliminary data.</text>
</comment>
<keyword evidence="2" id="KW-1185">Reference proteome</keyword>
<accession>A0AC60QQS6</accession>
<proteinExistence type="predicted"/>
<dbReference type="Proteomes" id="UP000805193">
    <property type="component" value="Unassembled WGS sequence"/>
</dbReference>
<sequence>MIVSHTVHLKVIQFLIRGHCSSPVLLTLGLLNLHCLASLGRRLGNLDVPGGPTPSLRLRSEIPCSLLPQRNQVLANQVGFPNKWRVLTVLSYTLDRKLGDSKSRFHKDRRLAHTGANPWSAPPPPPPPPPTGVLDTLRRREFGRLACKSNTR</sequence>
<name>A0AC60QQS6_IXOPE</name>
<evidence type="ECO:0000313" key="1">
    <source>
        <dbReference type="EMBL" id="KAG0437399.1"/>
    </source>
</evidence>
<organism evidence="1 2">
    <name type="scientific">Ixodes persulcatus</name>
    <name type="common">Taiga tick</name>
    <dbReference type="NCBI Taxonomy" id="34615"/>
    <lineage>
        <taxon>Eukaryota</taxon>
        <taxon>Metazoa</taxon>
        <taxon>Ecdysozoa</taxon>
        <taxon>Arthropoda</taxon>
        <taxon>Chelicerata</taxon>
        <taxon>Arachnida</taxon>
        <taxon>Acari</taxon>
        <taxon>Parasitiformes</taxon>
        <taxon>Ixodida</taxon>
        <taxon>Ixodoidea</taxon>
        <taxon>Ixodidae</taxon>
        <taxon>Ixodinae</taxon>
        <taxon>Ixodes</taxon>
    </lineage>
</organism>
<reference evidence="1 2" key="1">
    <citation type="journal article" date="2020" name="Cell">
        <title>Large-Scale Comparative Analyses of Tick Genomes Elucidate Their Genetic Diversity and Vector Capacities.</title>
        <authorList>
            <consortium name="Tick Genome and Microbiome Consortium (TIGMIC)"/>
            <person name="Jia N."/>
            <person name="Wang J."/>
            <person name="Shi W."/>
            <person name="Du L."/>
            <person name="Sun Y."/>
            <person name="Zhan W."/>
            <person name="Jiang J.F."/>
            <person name="Wang Q."/>
            <person name="Zhang B."/>
            <person name="Ji P."/>
            <person name="Bell-Sakyi L."/>
            <person name="Cui X.M."/>
            <person name="Yuan T.T."/>
            <person name="Jiang B.G."/>
            <person name="Yang W.F."/>
            <person name="Lam T.T."/>
            <person name="Chang Q.C."/>
            <person name="Ding S.J."/>
            <person name="Wang X.J."/>
            <person name="Zhu J.G."/>
            <person name="Ruan X.D."/>
            <person name="Zhao L."/>
            <person name="Wei J.T."/>
            <person name="Ye R.Z."/>
            <person name="Que T.C."/>
            <person name="Du C.H."/>
            <person name="Zhou Y.H."/>
            <person name="Cheng J.X."/>
            <person name="Dai P.F."/>
            <person name="Guo W.B."/>
            <person name="Han X.H."/>
            <person name="Huang E.J."/>
            <person name="Li L.F."/>
            <person name="Wei W."/>
            <person name="Gao Y.C."/>
            <person name="Liu J.Z."/>
            <person name="Shao H.Z."/>
            <person name="Wang X."/>
            <person name="Wang C.C."/>
            <person name="Yang T.C."/>
            <person name="Huo Q.B."/>
            <person name="Li W."/>
            <person name="Chen H.Y."/>
            <person name="Chen S.E."/>
            <person name="Zhou L.G."/>
            <person name="Ni X.B."/>
            <person name="Tian J.H."/>
            <person name="Sheng Y."/>
            <person name="Liu T."/>
            <person name="Pan Y.S."/>
            <person name="Xia L.Y."/>
            <person name="Li J."/>
            <person name="Zhao F."/>
            <person name="Cao W.C."/>
        </authorList>
    </citation>
    <scope>NUCLEOTIDE SEQUENCE [LARGE SCALE GENOMIC DNA]</scope>
    <source>
        <strain evidence="1">Iper-2018</strain>
    </source>
</reference>
<evidence type="ECO:0000313" key="2">
    <source>
        <dbReference type="Proteomes" id="UP000805193"/>
    </source>
</evidence>
<dbReference type="EMBL" id="JABSTQ010006388">
    <property type="protein sequence ID" value="KAG0437399.1"/>
    <property type="molecule type" value="Genomic_DNA"/>
</dbReference>
<protein>
    <submittedName>
        <fullName evidence="1">Uncharacterized protein</fullName>
    </submittedName>
</protein>